<feature type="compositionally biased region" description="Basic and acidic residues" evidence="1">
    <location>
        <begin position="630"/>
        <end position="644"/>
    </location>
</feature>
<dbReference type="OMA" id="YECINPW"/>
<sequence>MKFDGLWVIFVGSLLCNSPVIDAVTKYACVSFNGGIGRGINAGYGGLGDGGFGFDSSQNSASSEEFGMDIGGYGAVQHGISPPGSLQGGANPSSFSPGTSPLEVMQGAGGLSPQNTGVGTVSGLPNTAASLGGASHIQQSPNTAGMMGQMPVNKVAPGHPGVFLSGSLSCTDRPGTTILITKLVYGNGGIYSCSSPDQNCDIVDYKDQEITPFCDGQVKCMVRTTGKLLPGCSATSNFVHIEYECINPWSSFDICKDLKKVVRQPEVFIMSPSFFQGESPPSKTCECILKGRYDNRIMAQYVHTDIYQASNQSCTESSVLFESKLSPNQTELDKTTEVCGRRSLNNYLYRGDLRITFKDVDSGSKSGFVSKLLVPSVGIGVQNEIAMECGPVRLPGEPTPSPDMVNQNHRGMPSPFGSFSPMGSMNPQFQQSPRIPAPPVFEGIQTQGNTWGVPPRAMASGPMNWGGVQNWGGPPFPHPRFTSGTQDAQSTTSAPPAAWSRNQNPPAQRQNNHQVHFMGGNRRATPAPVAPNPYGVTINNAQNRGHNPRRSRFEGKDVVIESKDKSTEKTANNMVGYIIGGIGAVMTAFCALFISIYCTRRRQRILERRASERSQGGESPIYSLSSAEDHVHPMKKCGDGHVNEAFDDSGASGEPNEGSVCFENVDLNEDNYLSLEEVEEGRQVEDGVSSVDNVEVPLEERVDSKYCLVHETKTEYDNNV</sequence>
<evidence type="ECO:0000256" key="1">
    <source>
        <dbReference type="SAM" id="MobiDB-lite"/>
    </source>
</evidence>
<proteinExistence type="predicted"/>
<feature type="compositionally biased region" description="Polar residues" evidence="1">
    <location>
        <begin position="482"/>
        <end position="494"/>
    </location>
</feature>
<keyword evidence="2" id="KW-0812">Transmembrane</keyword>
<keyword evidence="3" id="KW-0732">Signal</keyword>
<dbReference type="AlphaFoldDB" id="A0A8W8J4J1"/>
<accession>A0A8W8J4J1</accession>
<feature type="compositionally biased region" description="Low complexity" evidence="1">
    <location>
        <begin position="501"/>
        <end position="512"/>
    </location>
</feature>
<dbReference type="Gene3D" id="2.60.120.290">
    <property type="entry name" value="Spermadhesin, CUB domain"/>
    <property type="match status" value="1"/>
</dbReference>
<evidence type="ECO:0000256" key="2">
    <source>
        <dbReference type="SAM" id="Phobius"/>
    </source>
</evidence>
<dbReference type="InterPro" id="IPR018247">
    <property type="entry name" value="EF_Hand_1_Ca_BS"/>
</dbReference>
<feature type="signal peptide" evidence="3">
    <location>
        <begin position="1"/>
        <end position="23"/>
    </location>
</feature>
<evidence type="ECO:0000313" key="5">
    <source>
        <dbReference type="Proteomes" id="UP000005408"/>
    </source>
</evidence>
<dbReference type="InterPro" id="IPR035914">
    <property type="entry name" value="Sperma_CUB_dom_sf"/>
</dbReference>
<dbReference type="EnsemblMetazoa" id="G17213.2">
    <property type="protein sequence ID" value="G17213.2:cds"/>
    <property type="gene ID" value="G17213"/>
</dbReference>
<dbReference type="OrthoDB" id="10030117at2759"/>
<evidence type="ECO:0000256" key="3">
    <source>
        <dbReference type="SAM" id="SignalP"/>
    </source>
</evidence>
<dbReference type="EnsemblMetazoa" id="G17213.1">
    <property type="protein sequence ID" value="G17213.1:cds"/>
    <property type="gene ID" value="G17213"/>
</dbReference>
<keyword evidence="2" id="KW-1133">Transmembrane helix</keyword>
<reference evidence="4" key="1">
    <citation type="submission" date="2022-08" db="UniProtKB">
        <authorList>
            <consortium name="EnsemblMetazoa"/>
        </authorList>
    </citation>
    <scope>IDENTIFICATION</scope>
    <source>
        <strain evidence="4">05x7-T-G4-1.051#20</strain>
    </source>
</reference>
<dbReference type="PROSITE" id="PS00018">
    <property type="entry name" value="EF_HAND_1"/>
    <property type="match status" value="1"/>
</dbReference>
<protein>
    <recommendedName>
        <fullName evidence="6">SUEL-type lectin domain-containing protein</fullName>
    </recommendedName>
</protein>
<feature type="chain" id="PRO_5042430973" description="SUEL-type lectin domain-containing protein" evidence="3">
    <location>
        <begin position="24"/>
        <end position="720"/>
    </location>
</feature>
<evidence type="ECO:0008006" key="6">
    <source>
        <dbReference type="Google" id="ProtNLM"/>
    </source>
</evidence>
<evidence type="ECO:0000313" key="4">
    <source>
        <dbReference type="EnsemblMetazoa" id="G17213.2:cds"/>
    </source>
</evidence>
<dbReference type="Proteomes" id="UP000005408">
    <property type="component" value="Unassembled WGS sequence"/>
</dbReference>
<feature type="region of interest" description="Disordered" evidence="1">
    <location>
        <begin position="472"/>
        <end position="512"/>
    </location>
</feature>
<feature type="region of interest" description="Disordered" evidence="1">
    <location>
        <begin position="630"/>
        <end position="660"/>
    </location>
</feature>
<feature type="transmembrane region" description="Helical" evidence="2">
    <location>
        <begin position="574"/>
        <end position="599"/>
    </location>
</feature>
<name>A0A8W8J4J1_MAGGI</name>
<organism evidence="4 5">
    <name type="scientific">Magallana gigas</name>
    <name type="common">Pacific oyster</name>
    <name type="synonym">Crassostrea gigas</name>
    <dbReference type="NCBI Taxonomy" id="29159"/>
    <lineage>
        <taxon>Eukaryota</taxon>
        <taxon>Metazoa</taxon>
        <taxon>Spiralia</taxon>
        <taxon>Lophotrochozoa</taxon>
        <taxon>Mollusca</taxon>
        <taxon>Bivalvia</taxon>
        <taxon>Autobranchia</taxon>
        <taxon>Pteriomorphia</taxon>
        <taxon>Ostreida</taxon>
        <taxon>Ostreoidea</taxon>
        <taxon>Ostreidae</taxon>
        <taxon>Magallana</taxon>
    </lineage>
</organism>
<keyword evidence="5" id="KW-1185">Reference proteome</keyword>
<dbReference type="CDD" id="cd22823">
    <property type="entry name" value="Gal_Rha_Lectin"/>
    <property type="match status" value="1"/>
</dbReference>
<dbReference type="Gene3D" id="2.60.120.740">
    <property type="match status" value="1"/>
</dbReference>
<keyword evidence="2" id="KW-0472">Membrane</keyword>
<dbReference type="InterPro" id="IPR043159">
    <property type="entry name" value="Lectin_gal-bd_sf"/>
</dbReference>